<sequence>MDTVHEPSTFFLGPHHVVHRPDSPEGFLLDSTAPVRQHFAFSTELPDAGPRSDVSTAPFHDLLFPVEGLRQTAMFAARQYFRVPHSRRPVFALGGTEITSVEPWRRTARRARITLELGLTPTDVVNGVPRGLECEATASIEGERCGTAQARLIFLTPGVYHGHRDLGRQQSEESLAAGHGELRPVGMPAPERVGHREARNVLVGLPVEETGEGLAFPIDTDAAGAVLARDADEVPALLFLEASRQAALLAAAELHGFVPSHALLTSWQASFRGFAEPGLPLYCTVRGDAMPGAAPGRDAAGRPVAGLRLSFFQGERVVAQVSATVLQDC</sequence>
<organism evidence="2 3">
    <name type="scientific">Streptomyces rectiviolaceus</name>
    <dbReference type="NCBI Taxonomy" id="332591"/>
    <lineage>
        <taxon>Bacteria</taxon>
        <taxon>Bacillati</taxon>
        <taxon>Actinomycetota</taxon>
        <taxon>Actinomycetes</taxon>
        <taxon>Kitasatosporales</taxon>
        <taxon>Streptomycetaceae</taxon>
        <taxon>Streptomyces</taxon>
    </lineage>
</organism>
<accession>A0ABP6MW38</accession>
<dbReference type="InterPro" id="IPR005509">
    <property type="entry name" value="AfsA_hotdog_dom"/>
</dbReference>
<dbReference type="RefSeq" id="WP_344525229.1">
    <property type="nucleotide sequence ID" value="NZ_BAAAUG010000112.1"/>
</dbReference>
<name>A0ABP6MW38_9ACTN</name>
<dbReference type="EMBL" id="BAAAUG010000112">
    <property type="protein sequence ID" value="GAA3127218.1"/>
    <property type="molecule type" value="Genomic_DNA"/>
</dbReference>
<comment type="caution">
    <text evidence="2">The sequence shown here is derived from an EMBL/GenBank/DDBJ whole genome shotgun (WGS) entry which is preliminary data.</text>
</comment>
<feature type="domain" description="A-factor biosynthesis hotdog" evidence="1">
    <location>
        <begin position="193"/>
        <end position="325"/>
    </location>
</feature>
<protein>
    <recommendedName>
        <fullName evidence="1">A-factor biosynthesis hotdog domain-containing protein</fullName>
    </recommendedName>
</protein>
<dbReference type="Pfam" id="PF03756">
    <property type="entry name" value="AfsA"/>
    <property type="match status" value="1"/>
</dbReference>
<gene>
    <name evidence="2" type="ORF">GCM10010449_55710</name>
</gene>
<reference evidence="3" key="1">
    <citation type="journal article" date="2019" name="Int. J. Syst. Evol. Microbiol.">
        <title>The Global Catalogue of Microorganisms (GCM) 10K type strain sequencing project: providing services to taxonomists for standard genome sequencing and annotation.</title>
        <authorList>
            <consortium name="The Broad Institute Genomics Platform"/>
            <consortium name="The Broad Institute Genome Sequencing Center for Infectious Disease"/>
            <person name="Wu L."/>
            <person name="Ma J."/>
        </authorList>
    </citation>
    <scope>NUCLEOTIDE SEQUENCE [LARGE SCALE GENOMIC DNA]</scope>
    <source>
        <strain evidence="3">JCM 9092</strain>
    </source>
</reference>
<evidence type="ECO:0000259" key="1">
    <source>
        <dbReference type="Pfam" id="PF03756"/>
    </source>
</evidence>
<dbReference type="Proteomes" id="UP001501637">
    <property type="component" value="Unassembled WGS sequence"/>
</dbReference>
<keyword evidence="3" id="KW-1185">Reference proteome</keyword>
<evidence type="ECO:0000313" key="2">
    <source>
        <dbReference type="EMBL" id="GAA3127218.1"/>
    </source>
</evidence>
<proteinExistence type="predicted"/>
<evidence type="ECO:0000313" key="3">
    <source>
        <dbReference type="Proteomes" id="UP001501637"/>
    </source>
</evidence>